<accession>A0ABY5MNU0</accession>
<dbReference type="RefSeq" id="WP_338531003.1">
    <property type="nucleotide sequence ID" value="NZ_CP030941.1"/>
</dbReference>
<dbReference type="Proteomes" id="UP001342418">
    <property type="component" value="Chromosome"/>
</dbReference>
<gene>
    <name evidence="1" type="ORF">NTH_03285</name>
</gene>
<keyword evidence="2" id="KW-1185">Reference proteome</keyword>
<name>A0ABY5MNU0_9HYPH</name>
<proteinExistence type="predicted"/>
<dbReference type="EMBL" id="CP030941">
    <property type="protein sequence ID" value="UUP18801.1"/>
    <property type="molecule type" value="Genomic_DNA"/>
</dbReference>
<reference evidence="1 2" key="1">
    <citation type="submission" date="2018-07" db="EMBL/GenBank/DDBJ databases">
        <title>Genome sequence of Nitratireductor thuwali#1536.</title>
        <authorList>
            <person name="Michoud G."/>
            <person name="Merlino G."/>
            <person name="Sefrji F.O."/>
            <person name="Daffonchio D."/>
        </authorList>
    </citation>
    <scope>NUCLEOTIDE SEQUENCE [LARGE SCALE GENOMIC DNA]</scope>
    <source>
        <strain evidence="2">Nit1536</strain>
    </source>
</reference>
<evidence type="ECO:0000313" key="1">
    <source>
        <dbReference type="EMBL" id="UUP18801.1"/>
    </source>
</evidence>
<protein>
    <recommendedName>
        <fullName evidence="3">HEPN domain-containing protein</fullName>
    </recommendedName>
</protein>
<evidence type="ECO:0008006" key="3">
    <source>
        <dbReference type="Google" id="ProtNLM"/>
    </source>
</evidence>
<organism evidence="1 2">
    <name type="scientific">Nitratireductor thuwali</name>
    <dbReference type="NCBI Taxonomy" id="2267699"/>
    <lineage>
        <taxon>Bacteria</taxon>
        <taxon>Pseudomonadati</taxon>
        <taxon>Pseudomonadota</taxon>
        <taxon>Alphaproteobacteria</taxon>
        <taxon>Hyphomicrobiales</taxon>
        <taxon>Phyllobacteriaceae</taxon>
        <taxon>Nitratireductor</taxon>
    </lineage>
</organism>
<evidence type="ECO:0000313" key="2">
    <source>
        <dbReference type="Proteomes" id="UP001342418"/>
    </source>
</evidence>
<sequence>MAGQTLLKTVKDRVFQSSHKPESYFVAALAAYRFEIAIRKLTNEERDIRPFKYFLLYAFRSRFEEEEFPGAGGKKIATYSNALKDQLADTSKAKQAFDEAVMIVRQALAASGLPVARDSAKSRPLVEEVKRIATARRLAALATPIPEAG</sequence>